<dbReference type="Pfam" id="PF09550">
    <property type="entry name" value="Phage_TAC_6"/>
    <property type="match status" value="1"/>
</dbReference>
<dbReference type="OrthoDB" id="9204655at2"/>
<evidence type="ECO:0000313" key="2">
    <source>
        <dbReference type="Proteomes" id="UP000246278"/>
    </source>
</evidence>
<dbReference type="AlphaFoldDB" id="A0A317T8Q8"/>
<protein>
    <recommendedName>
        <fullName evidence="3">Phage tail assembly chaperone</fullName>
    </recommendedName>
</protein>
<gene>
    <name evidence="1" type="ORF">CR164_00420</name>
</gene>
<evidence type="ECO:0008006" key="3">
    <source>
        <dbReference type="Google" id="ProtNLM"/>
    </source>
</evidence>
<reference evidence="2" key="1">
    <citation type="submission" date="2017-10" db="EMBL/GenBank/DDBJ databases">
        <authorList>
            <person name="Gaisin V.A."/>
            <person name="Rysina M.S."/>
            <person name="Grouzdev D.S."/>
        </authorList>
    </citation>
    <scope>NUCLEOTIDE SEQUENCE [LARGE SCALE GENOMIC DNA]</scope>
    <source>
        <strain evidence="2">V1</strain>
    </source>
</reference>
<proteinExistence type="predicted"/>
<sequence>MVLDVEWGNLYDIAVDDLGIQPSEFWQMCPQEFWRLYDKRIEKNRMLENPGRLTEKERESLLETLDNYKKKHGCSK</sequence>
<evidence type="ECO:0000313" key="1">
    <source>
        <dbReference type="EMBL" id="PWW83062.1"/>
    </source>
</evidence>
<name>A0A317T8Q8_9CHLB</name>
<keyword evidence="2" id="KW-1185">Reference proteome</keyword>
<comment type="caution">
    <text evidence="1">The sequence shown here is derived from an EMBL/GenBank/DDBJ whole genome shotgun (WGS) entry which is preliminary data.</text>
</comment>
<dbReference type="EMBL" id="PDNZ01000001">
    <property type="protein sequence ID" value="PWW83062.1"/>
    <property type="molecule type" value="Genomic_DNA"/>
</dbReference>
<dbReference type="Proteomes" id="UP000246278">
    <property type="component" value="Unassembled WGS sequence"/>
</dbReference>
<organism evidence="1 2">
    <name type="scientific">Prosthecochloris marina</name>
    <dbReference type="NCBI Taxonomy" id="2017681"/>
    <lineage>
        <taxon>Bacteria</taxon>
        <taxon>Pseudomonadati</taxon>
        <taxon>Chlorobiota</taxon>
        <taxon>Chlorobiia</taxon>
        <taxon>Chlorobiales</taxon>
        <taxon>Chlorobiaceae</taxon>
        <taxon>Prosthecochloris</taxon>
    </lineage>
</organism>
<dbReference type="InterPro" id="IPR019056">
    <property type="entry name" value="Phage_TAC_6"/>
</dbReference>
<accession>A0A317T8Q8</accession>